<protein>
    <recommendedName>
        <fullName evidence="1">Metallo-beta-lactamase domain-containing protein</fullName>
    </recommendedName>
</protein>
<gene>
    <name evidence="2" type="ORF">CVO76_13810</name>
</gene>
<dbReference type="Proteomes" id="UP000239187">
    <property type="component" value="Chromosome"/>
</dbReference>
<dbReference type="SMART" id="SM00849">
    <property type="entry name" value="Lactamase_B"/>
    <property type="match status" value="1"/>
</dbReference>
<dbReference type="RefSeq" id="WP_208739734.1">
    <property type="nucleotide sequence ID" value="NZ_CP024915.1"/>
</dbReference>
<evidence type="ECO:0000313" key="2">
    <source>
        <dbReference type="EMBL" id="AUZ88595.1"/>
    </source>
</evidence>
<dbReference type="Gene3D" id="3.60.15.10">
    <property type="entry name" value="Ribonuclease Z/Hydroxyacylglutathione hydrolase-like"/>
    <property type="match status" value="1"/>
</dbReference>
<sequence>MDSTSRQQTDALERGELPPLEQVRDDVWALAQPMPGGHLAYSFTYLLQDADGGIHVVDPGWDSDDNWARLISALAEIAPGRGGADAVTGITGTHLHPDHVGMAARLRDASGAELAMHGRERQALERHRDRLLDLDEAAGRLEEWGVPVDRRSELAQFVDRSPAGLVLAVDSVLSDGDVLDVPGFRMEVMATPGHTPGHICLRDDDRGLLLTGDHVLPTVFSGLGLGGGTPSNPLADFLESVERMRRYGEYEALPGHGYRFAGLGGRADECAEHQLRRAREVAEVLAASNGASGEPAVWAIAARLTWTAGWDGLHGFQLLSALTQTQMHRDFVRVHGVPAA</sequence>
<dbReference type="PANTHER" id="PTHR42951:SF4">
    <property type="entry name" value="ACYL-COENZYME A THIOESTERASE MBLAC2"/>
    <property type="match status" value="1"/>
</dbReference>
<reference evidence="2 3" key="1">
    <citation type="submission" date="2017-11" db="EMBL/GenBank/DDBJ databases">
        <title>Draft genome of Arthrobacter agilis strain UMCV2, a plant growth-promoting rhizobacterium and biocontrol capacity of phytopathogenic fungi.</title>
        <authorList>
            <person name="Martinez-Camara R."/>
            <person name="Santoyo G."/>
            <person name="Moreno-Hagelsieb G."/>
            <person name="Valencia-Cantero E."/>
        </authorList>
    </citation>
    <scope>NUCLEOTIDE SEQUENCE [LARGE SCALE GENOMIC DNA]</scope>
    <source>
        <strain evidence="2 3">UMCV2</strain>
    </source>
</reference>
<evidence type="ECO:0000259" key="1">
    <source>
        <dbReference type="SMART" id="SM00849"/>
    </source>
</evidence>
<name>A0A2L0UH75_9MICC</name>
<dbReference type="Pfam" id="PF00753">
    <property type="entry name" value="Lactamase_B"/>
    <property type="match status" value="1"/>
</dbReference>
<organism evidence="2 3">
    <name type="scientific">Arthrobacter agilis</name>
    <dbReference type="NCBI Taxonomy" id="37921"/>
    <lineage>
        <taxon>Bacteria</taxon>
        <taxon>Bacillati</taxon>
        <taxon>Actinomycetota</taxon>
        <taxon>Actinomycetes</taxon>
        <taxon>Micrococcales</taxon>
        <taxon>Micrococcaceae</taxon>
        <taxon>Arthrobacter</taxon>
    </lineage>
</organism>
<proteinExistence type="predicted"/>
<dbReference type="InterPro" id="IPR050855">
    <property type="entry name" value="NDM-1-like"/>
</dbReference>
<accession>A0A2L0UH75</accession>
<dbReference type="PANTHER" id="PTHR42951">
    <property type="entry name" value="METALLO-BETA-LACTAMASE DOMAIN-CONTAINING"/>
    <property type="match status" value="1"/>
</dbReference>
<feature type="domain" description="Metallo-beta-lactamase" evidence="1">
    <location>
        <begin position="41"/>
        <end position="256"/>
    </location>
</feature>
<dbReference type="EMBL" id="CP024915">
    <property type="protein sequence ID" value="AUZ88595.1"/>
    <property type="molecule type" value="Genomic_DNA"/>
</dbReference>
<dbReference type="SUPFAM" id="SSF56281">
    <property type="entry name" value="Metallo-hydrolase/oxidoreductase"/>
    <property type="match status" value="1"/>
</dbReference>
<dbReference type="InterPro" id="IPR001279">
    <property type="entry name" value="Metallo-B-lactamas"/>
</dbReference>
<dbReference type="AlphaFoldDB" id="A0A2L0UH75"/>
<dbReference type="InterPro" id="IPR036866">
    <property type="entry name" value="RibonucZ/Hydroxyglut_hydro"/>
</dbReference>
<evidence type="ECO:0000313" key="3">
    <source>
        <dbReference type="Proteomes" id="UP000239187"/>
    </source>
</evidence>